<dbReference type="HOGENOM" id="CLU_321015_0_0_6"/>
<accession>G9ELC1</accession>
<dbReference type="InParanoid" id="G9ELC1"/>
<dbReference type="eggNOG" id="ENOG5033HTG">
    <property type="taxonomic scope" value="Bacteria"/>
</dbReference>
<gene>
    <name evidence="1" type="ORF">LDG_6183</name>
</gene>
<dbReference type="STRING" id="658187.LDG_6183"/>
<dbReference type="OrthoDB" id="5649225at2"/>
<sequence length="903" mass="103957">MRIPKKALREKSLTKEKLISGDSSHETWLVRYIENNELKSGFFKKLEPDGHFPELLAKMSVATSSFKASFQGSRSAKEYLVFDGDDDNDDNNNDKIVGILSGALKDFKSFNFAYQEKPVDGSEKEQVIPSKQTLIENNTMEILFGRLFLGDDDPHPHNLGLKGDIDFDMFWYWFVIYMKGTRPGIALPKNRVNLTVLDYERFPCVKDSTPYHWPTYTHPGQESITSVLPDVVQKPILSATLPSVLPKVYAAPDQFASLAADPIAQEQKVMAALKILLTYQPEVLQKRLIDLFDDLTLNYTSLPPLVRAKYEEEFPHLCNEKTNKSSFVNFMMSMYQQHYDNLYRVVVFYMGCENNGFGVPLLGTSSELYKKPSFYKNIAKWLRNENDTTYANEPENQANLNALKNRYHQVWRDSYTLKLKALRDDAINLTSAICKLATKNGKIEKPVSKEISDDSLISALQLFGSLENISVNAELCVDEETLLYKALMLLVDFTNKFQQTIKNYYEKKCDDLTDVDNHNFVRQLEQLCGDYEYELMENLAQATTPANEFVRIIRELKQCVQQANFKVHLLTTDEQMRNVHTSIDKEVLPLTHAKVIKQYKEAFFQWVDYLPAETFNQYIFDIINKKYAPNMQLLSMRKRAQPVKDYVLKSTESNSNKLAYILGSSNDDEGALNTEIVRELTPIMLQTNYMPSVISANKDGRFEQNITIFVKAVASFARGENDRGGQRRENEFIHLYSDKGIELFFETMYEWVGTLPPYKRVTLNAQKNRLTLLVDEALKKYEAKLRFSFIWSASRKEEITTCFRDKNSRMALALTFIAGSDTSTASQHLFIDIVNEIKQDLLKNPGLKKNPGYNLINSFSESENKDFYFERLKTCSVTEKMSHYMEIKPKVTKLSDEAEFTLV</sequence>
<dbReference type="RefSeq" id="WP_006870121.1">
    <property type="nucleotide sequence ID" value="NZ_JH413808.1"/>
</dbReference>
<dbReference type="Proteomes" id="UP000002770">
    <property type="component" value="Unassembled WGS sequence"/>
</dbReference>
<dbReference type="AlphaFoldDB" id="G9ELC1"/>
<proteinExistence type="predicted"/>
<name>G9ELC1_9GAMM</name>
<reference evidence="1 2" key="1">
    <citation type="journal article" date="2011" name="BMC Genomics">
        <title>Insight into cross-talk between intra-amoebal pathogens.</title>
        <authorList>
            <person name="Gimenez G."/>
            <person name="Bertelli C."/>
            <person name="Moliner C."/>
            <person name="Robert C."/>
            <person name="Raoult D."/>
            <person name="Fournier P.E."/>
            <person name="Greub G."/>
        </authorList>
    </citation>
    <scope>NUCLEOTIDE SEQUENCE [LARGE SCALE GENOMIC DNA]</scope>
    <source>
        <strain evidence="1 2">LLAP12</strain>
    </source>
</reference>
<organism evidence="1 2">
    <name type="scientific">Legionella drancourtii LLAP12</name>
    <dbReference type="NCBI Taxonomy" id="658187"/>
    <lineage>
        <taxon>Bacteria</taxon>
        <taxon>Pseudomonadati</taxon>
        <taxon>Pseudomonadota</taxon>
        <taxon>Gammaproteobacteria</taxon>
        <taxon>Legionellales</taxon>
        <taxon>Legionellaceae</taxon>
        <taxon>Legionella</taxon>
    </lineage>
</organism>
<keyword evidence="2" id="KW-1185">Reference proteome</keyword>
<dbReference type="EMBL" id="JH413808">
    <property type="protein sequence ID" value="EHL32010.1"/>
    <property type="molecule type" value="Genomic_DNA"/>
</dbReference>
<evidence type="ECO:0000313" key="1">
    <source>
        <dbReference type="EMBL" id="EHL32010.1"/>
    </source>
</evidence>
<protein>
    <submittedName>
        <fullName evidence="1">Uncharacterized protein</fullName>
    </submittedName>
</protein>
<evidence type="ECO:0000313" key="2">
    <source>
        <dbReference type="Proteomes" id="UP000002770"/>
    </source>
</evidence>